<name>A0A182WQD6_9DIPT</name>
<reference evidence="1" key="2">
    <citation type="submission" date="2020-05" db="UniProtKB">
        <authorList>
            <consortium name="EnsemblMetazoa"/>
        </authorList>
    </citation>
    <scope>IDENTIFICATION</scope>
    <source>
        <strain evidence="1">MINIMUS1</strain>
    </source>
</reference>
<sequence length="33" mass="3895">MIAYIVYKWMSELICGCVAEITKIFVQHFGLWT</sequence>
<dbReference type="EnsemblMetazoa" id="AMIN014861-RA">
    <property type="protein sequence ID" value="AMIN014861-PA"/>
    <property type="gene ID" value="AMIN014861"/>
</dbReference>
<protein>
    <submittedName>
        <fullName evidence="1">Uncharacterized protein</fullName>
    </submittedName>
</protein>
<proteinExistence type="predicted"/>
<evidence type="ECO:0000313" key="2">
    <source>
        <dbReference type="Proteomes" id="UP000075920"/>
    </source>
</evidence>
<reference evidence="2" key="1">
    <citation type="submission" date="2013-03" db="EMBL/GenBank/DDBJ databases">
        <title>The Genome Sequence of Anopheles minimus MINIMUS1.</title>
        <authorList>
            <consortium name="The Broad Institute Genomics Platform"/>
            <person name="Neafsey D.E."/>
            <person name="Walton C."/>
            <person name="Walker B."/>
            <person name="Young S.K."/>
            <person name="Zeng Q."/>
            <person name="Gargeya S."/>
            <person name="Fitzgerald M."/>
            <person name="Haas B."/>
            <person name="Abouelleil A."/>
            <person name="Allen A.W."/>
            <person name="Alvarado L."/>
            <person name="Arachchi H.M."/>
            <person name="Berlin A.M."/>
            <person name="Chapman S.B."/>
            <person name="Gainer-Dewar J."/>
            <person name="Goldberg J."/>
            <person name="Griggs A."/>
            <person name="Gujja S."/>
            <person name="Hansen M."/>
            <person name="Howarth C."/>
            <person name="Imamovic A."/>
            <person name="Ireland A."/>
            <person name="Larimer J."/>
            <person name="McCowan C."/>
            <person name="Murphy C."/>
            <person name="Pearson M."/>
            <person name="Poon T.W."/>
            <person name="Priest M."/>
            <person name="Roberts A."/>
            <person name="Saif S."/>
            <person name="Shea T."/>
            <person name="Sisk P."/>
            <person name="Sykes S."/>
            <person name="Wortman J."/>
            <person name="Nusbaum C."/>
            <person name="Birren B."/>
        </authorList>
    </citation>
    <scope>NUCLEOTIDE SEQUENCE [LARGE SCALE GENOMIC DNA]</scope>
    <source>
        <strain evidence="2">MINIMUS1</strain>
    </source>
</reference>
<accession>A0A182WQD6</accession>
<dbReference type="Proteomes" id="UP000075920">
    <property type="component" value="Unassembled WGS sequence"/>
</dbReference>
<dbReference type="AlphaFoldDB" id="A0A182WQD6"/>
<keyword evidence="2" id="KW-1185">Reference proteome</keyword>
<dbReference type="VEuPathDB" id="VectorBase:AMIN014861"/>
<evidence type="ECO:0000313" key="1">
    <source>
        <dbReference type="EnsemblMetazoa" id="AMIN014861-PA"/>
    </source>
</evidence>
<organism evidence="1 2">
    <name type="scientific">Anopheles minimus</name>
    <dbReference type="NCBI Taxonomy" id="112268"/>
    <lineage>
        <taxon>Eukaryota</taxon>
        <taxon>Metazoa</taxon>
        <taxon>Ecdysozoa</taxon>
        <taxon>Arthropoda</taxon>
        <taxon>Hexapoda</taxon>
        <taxon>Insecta</taxon>
        <taxon>Pterygota</taxon>
        <taxon>Neoptera</taxon>
        <taxon>Endopterygota</taxon>
        <taxon>Diptera</taxon>
        <taxon>Nematocera</taxon>
        <taxon>Culicoidea</taxon>
        <taxon>Culicidae</taxon>
        <taxon>Anophelinae</taxon>
        <taxon>Anopheles</taxon>
    </lineage>
</organism>